<dbReference type="CDD" id="cd02553">
    <property type="entry name" value="PseudoU_synth_RsuA"/>
    <property type="match status" value="1"/>
</dbReference>
<dbReference type="CDD" id="cd00165">
    <property type="entry name" value="S4"/>
    <property type="match status" value="1"/>
</dbReference>
<dbReference type="PROSITE" id="PS01149">
    <property type="entry name" value="PSI_RSU"/>
    <property type="match status" value="1"/>
</dbReference>
<dbReference type="SUPFAM" id="SSF55120">
    <property type="entry name" value="Pseudouridine synthase"/>
    <property type="match status" value="1"/>
</dbReference>
<evidence type="ECO:0000256" key="4">
    <source>
        <dbReference type="PROSITE-ProRule" id="PRU00182"/>
    </source>
</evidence>
<protein>
    <recommendedName>
        <fullName evidence="5">Pseudouridine synthase</fullName>
        <ecNumber evidence="5">5.4.99.-</ecNumber>
    </recommendedName>
</protein>
<dbReference type="PANTHER" id="PTHR47683:SF4">
    <property type="entry name" value="PSEUDOURIDINE SYNTHASE"/>
    <property type="match status" value="1"/>
</dbReference>
<dbReference type="InterPro" id="IPR050343">
    <property type="entry name" value="RsuA_PseudoU_synthase"/>
</dbReference>
<sequence length="243" mass="27718">MKKIRLDKYLADMGVDSRTGIRQRIRQGQAAVNGETVYKADFRVDVERDSVSLQGVPVPYEEFQYFMLNKPQGVVTATRDRREKTVLELLPALRRRDLSPVGRLDKDTEGLLLITNDGKLAHRLLSPKKHVKKEYFAVIDGHVGSADQQAFREGLDIGDEMPTLPAELFILEAGGISEVIVTIEEGRFHQIKRMFEALDKRVTYLKRISMGPLKLDETLKPGQYRRLAEEEQRALLELKNGKE</sequence>
<dbReference type="GO" id="GO:0000455">
    <property type="term" value="P:enzyme-directed rRNA pseudouridine synthesis"/>
    <property type="evidence" value="ECO:0007669"/>
    <property type="project" value="UniProtKB-ARBA"/>
</dbReference>
<dbReference type="InterPro" id="IPR002942">
    <property type="entry name" value="S4_RNA-bd"/>
</dbReference>
<name>A0A9D1P4Y5_9FIRM</name>
<dbReference type="NCBIfam" id="TIGR00093">
    <property type="entry name" value="pseudouridine synthase"/>
    <property type="match status" value="1"/>
</dbReference>
<evidence type="ECO:0000259" key="6">
    <source>
        <dbReference type="SMART" id="SM00363"/>
    </source>
</evidence>
<evidence type="ECO:0000256" key="1">
    <source>
        <dbReference type="ARBA" id="ARBA00008348"/>
    </source>
</evidence>
<dbReference type="Proteomes" id="UP000824169">
    <property type="component" value="Unassembled WGS sequence"/>
</dbReference>
<dbReference type="Pfam" id="PF01479">
    <property type="entry name" value="S4"/>
    <property type="match status" value="1"/>
</dbReference>
<accession>A0A9D1P4Y5</accession>
<dbReference type="Pfam" id="PF00849">
    <property type="entry name" value="PseudoU_synth_2"/>
    <property type="match status" value="1"/>
</dbReference>
<dbReference type="Gene3D" id="3.30.70.1560">
    <property type="entry name" value="Alpha-L RNA-binding motif"/>
    <property type="match status" value="1"/>
</dbReference>
<evidence type="ECO:0000313" key="8">
    <source>
        <dbReference type="Proteomes" id="UP000824169"/>
    </source>
</evidence>
<dbReference type="SUPFAM" id="SSF55174">
    <property type="entry name" value="Alpha-L RNA-binding motif"/>
    <property type="match status" value="1"/>
</dbReference>
<proteinExistence type="inferred from homology"/>
<dbReference type="EMBL" id="DVOO01000029">
    <property type="protein sequence ID" value="HIV26000.1"/>
    <property type="molecule type" value="Genomic_DNA"/>
</dbReference>
<evidence type="ECO:0000256" key="3">
    <source>
        <dbReference type="ARBA" id="ARBA00023235"/>
    </source>
</evidence>
<dbReference type="InterPro" id="IPR042092">
    <property type="entry name" value="PsdUridine_s_RsuA/RluB/E/F_cat"/>
</dbReference>
<dbReference type="InterPro" id="IPR018496">
    <property type="entry name" value="PsdUridine_synth_RsuA/RluB_CS"/>
</dbReference>
<evidence type="ECO:0000256" key="2">
    <source>
        <dbReference type="ARBA" id="ARBA00022884"/>
    </source>
</evidence>
<dbReference type="InterPro" id="IPR006145">
    <property type="entry name" value="PsdUridine_synth_RsuA/RluA"/>
</dbReference>
<keyword evidence="2 4" id="KW-0694">RNA-binding</keyword>
<comment type="similarity">
    <text evidence="1 5">Belongs to the pseudouridine synthase RsuA family.</text>
</comment>
<dbReference type="InterPro" id="IPR020094">
    <property type="entry name" value="TruA/RsuA/RluB/E/F_N"/>
</dbReference>
<evidence type="ECO:0000256" key="5">
    <source>
        <dbReference type="RuleBase" id="RU003887"/>
    </source>
</evidence>
<gene>
    <name evidence="7" type="ORF">IAB71_09550</name>
</gene>
<dbReference type="GO" id="GO:0003723">
    <property type="term" value="F:RNA binding"/>
    <property type="evidence" value="ECO:0007669"/>
    <property type="project" value="UniProtKB-KW"/>
</dbReference>
<dbReference type="GO" id="GO:0120159">
    <property type="term" value="F:rRNA pseudouridine synthase activity"/>
    <property type="evidence" value="ECO:0007669"/>
    <property type="project" value="UniProtKB-ARBA"/>
</dbReference>
<reference evidence="7" key="2">
    <citation type="journal article" date="2021" name="PeerJ">
        <title>Extensive microbial diversity within the chicken gut microbiome revealed by metagenomics and culture.</title>
        <authorList>
            <person name="Gilroy R."/>
            <person name="Ravi A."/>
            <person name="Getino M."/>
            <person name="Pursley I."/>
            <person name="Horton D.L."/>
            <person name="Alikhan N.F."/>
            <person name="Baker D."/>
            <person name="Gharbi K."/>
            <person name="Hall N."/>
            <person name="Watson M."/>
            <person name="Adriaenssens E.M."/>
            <person name="Foster-Nyarko E."/>
            <person name="Jarju S."/>
            <person name="Secka A."/>
            <person name="Antonio M."/>
            <person name="Oren A."/>
            <person name="Chaudhuri R.R."/>
            <person name="La Ragione R."/>
            <person name="Hildebrand F."/>
            <person name="Pallen M.J."/>
        </authorList>
    </citation>
    <scope>NUCLEOTIDE SEQUENCE</scope>
    <source>
        <strain evidence="7">CHK188-20938</strain>
    </source>
</reference>
<dbReference type="PANTHER" id="PTHR47683">
    <property type="entry name" value="PSEUDOURIDINE SYNTHASE FAMILY PROTEIN-RELATED"/>
    <property type="match status" value="1"/>
</dbReference>
<feature type="domain" description="RNA-binding S4" evidence="6">
    <location>
        <begin position="4"/>
        <end position="62"/>
    </location>
</feature>
<dbReference type="Gene3D" id="3.30.70.580">
    <property type="entry name" value="Pseudouridine synthase I, catalytic domain, N-terminal subdomain"/>
    <property type="match status" value="1"/>
</dbReference>
<dbReference type="SMART" id="SM00363">
    <property type="entry name" value="S4"/>
    <property type="match status" value="1"/>
</dbReference>
<dbReference type="AlphaFoldDB" id="A0A9D1P4Y5"/>
<dbReference type="InterPro" id="IPR000748">
    <property type="entry name" value="PsdUridine_synth_RsuA/RluB/E/F"/>
</dbReference>
<dbReference type="EC" id="5.4.99.-" evidence="5"/>
<dbReference type="InterPro" id="IPR036986">
    <property type="entry name" value="S4_RNA-bd_sf"/>
</dbReference>
<dbReference type="InterPro" id="IPR020103">
    <property type="entry name" value="PsdUridine_synth_cat_dom_sf"/>
</dbReference>
<keyword evidence="3 5" id="KW-0413">Isomerase</keyword>
<comment type="caution">
    <text evidence="7">The sequence shown here is derived from an EMBL/GenBank/DDBJ whole genome shotgun (WGS) entry which is preliminary data.</text>
</comment>
<reference evidence="7" key="1">
    <citation type="submission" date="2020-10" db="EMBL/GenBank/DDBJ databases">
        <authorList>
            <person name="Gilroy R."/>
        </authorList>
    </citation>
    <scope>NUCLEOTIDE SEQUENCE</scope>
    <source>
        <strain evidence="7">CHK188-20938</strain>
    </source>
</reference>
<organism evidence="7 8">
    <name type="scientific">Candidatus Scatomonas pullistercoris</name>
    <dbReference type="NCBI Taxonomy" id="2840920"/>
    <lineage>
        <taxon>Bacteria</taxon>
        <taxon>Bacillati</taxon>
        <taxon>Bacillota</taxon>
        <taxon>Clostridia</taxon>
        <taxon>Lachnospirales</taxon>
        <taxon>Lachnospiraceae</taxon>
        <taxon>Lachnospiraceae incertae sedis</taxon>
        <taxon>Candidatus Scatomonas</taxon>
    </lineage>
</organism>
<evidence type="ECO:0000313" key="7">
    <source>
        <dbReference type="EMBL" id="HIV26000.1"/>
    </source>
</evidence>
<dbReference type="PROSITE" id="PS50889">
    <property type="entry name" value="S4"/>
    <property type="match status" value="1"/>
</dbReference>
<dbReference type="Gene3D" id="3.10.290.10">
    <property type="entry name" value="RNA-binding S4 domain"/>
    <property type="match status" value="1"/>
</dbReference>